<keyword evidence="9" id="KW-1208">Phospholipid metabolism</keyword>
<evidence type="ECO:0000256" key="7">
    <source>
        <dbReference type="ARBA" id="ARBA00023136"/>
    </source>
</evidence>
<keyword evidence="8" id="KW-0594">Phospholipid biosynthesis</keyword>
<keyword evidence="4 10" id="KW-0812">Transmembrane</keyword>
<evidence type="ECO:0000256" key="10">
    <source>
        <dbReference type="SAM" id="Phobius"/>
    </source>
</evidence>
<evidence type="ECO:0000256" key="2">
    <source>
        <dbReference type="ARBA" id="ARBA00022516"/>
    </source>
</evidence>
<sequence>MIVNDILTGFIAIIIGYLLGSIPAAYIATRLAKGKDIRLLGGGNVGGLNVFREVGPWPALAAGIVDFGKGAAAVAIAYWLLAVPPLFVLLAGLASVIGHNWMVFLKFSGGKGMGATFGALAVLLPVYGYWQGLLILVGIILIPLIITRNVALSMSIGLLSLPFITWLGMKSG</sequence>
<name>X1P5D7_9ZZZZ</name>
<feature type="transmembrane region" description="Helical" evidence="10">
    <location>
        <begin position="86"/>
        <end position="105"/>
    </location>
</feature>
<accession>X1P5D7</accession>
<keyword evidence="1" id="KW-1003">Cell membrane</keyword>
<feature type="non-terminal residue" evidence="11">
    <location>
        <position position="172"/>
    </location>
</feature>
<organism evidence="11">
    <name type="scientific">marine sediment metagenome</name>
    <dbReference type="NCBI Taxonomy" id="412755"/>
    <lineage>
        <taxon>unclassified sequences</taxon>
        <taxon>metagenomes</taxon>
        <taxon>ecological metagenomes</taxon>
    </lineage>
</organism>
<dbReference type="PANTHER" id="PTHR30309:SF0">
    <property type="entry name" value="GLYCEROL-3-PHOSPHATE ACYLTRANSFERASE-RELATED"/>
    <property type="match status" value="1"/>
</dbReference>
<dbReference type="SMART" id="SM01207">
    <property type="entry name" value="G3P_acyltransf"/>
    <property type="match status" value="1"/>
</dbReference>
<comment type="caution">
    <text evidence="11">The sequence shown here is derived from an EMBL/GenBank/DDBJ whole genome shotgun (WGS) entry which is preliminary data.</text>
</comment>
<keyword evidence="5 10" id="KW-1133">Transmembrane helix</keyword>
<feature type="transmembrane region" description="Helical" evidence="10">
    <location>
        <begin position="152"/>
        <end position="169"/>
    </location>
</feature>
<evidence type="ECO:0000313" key="11">
    <source>
        <dbReference type="EMBL" id="GAI51502.1"/>
    </source>
</evidence>
<dbReference type="PANTHER" id="PTHR30309">
    <property type="entry name" value="INNER MEMBRANE PROTEIN YGIH"/>
    <property type="match status" value="1"/>
</dbReference>
<dbReference type="Pfam" id="PF02660">
    <property type="entry name" value="G3P_acyltransf"/>
    <property type="match status" value="1"/>
</dbReference>
<evidence type="ECO:0000256" key="1">
    <source>
        <dbReference type="ARBA" id="ARBA00022475"/>
    </source>
</evidence>
<evidence type="ECO:0000256" key="5">
    <source>
        <dbReference type="ARBA" id="ARBA00022989"/>
    </source>
</evidence>
<reference evidence="11" key="1">
    <citation type="journal article" date="2014" name="Front. Microbiol.">
        <title>High frequency of phylogenetically diverse reductive dehalogenase-homologous genes in deep subseafloor sedimentary metagenomes.</title>
        <authorList>
            <person name="Kawai M."/>
            <person name="Futagami T."/>
            <person name="Toyoda A."/>
            <person name="Takaki Y."/>
            <person name="Nishi S."/>
            <person name="Hori S."/>
            <person name="Arai W."/>
            <person name="Tsubouchi T."/>
            <person name="Morono Y."/>
            <person name="Uchiyama I."/>
            <person name="Ito T."/>
            <person name="Fujiyama A."/>
            <person name="Inagaki F."/>
            <person name="Takami H."/>
        </authorList>
    </citation>
    <scope>NUCLEOTIDE SEQUENCE</scope>
    <source>
        <strain evidence="11">Expedition CK06-06</strain>
    </source>
</reference>
<dbReference type="EMBL" id="BARV01033556">
    <property type="protein sequence ID" value="GAI51502.1"/>
    <property type="molecule type" value="Genomic_DNA"/>
</dbReference>
<evidence type="ECO:0000256" key="9">
    <source>
        <dbReference type="ARBA" id="ARBA00023264"/>
    </source>
</evidence>
<evidence type="ECO:0000256" key="8">
    <source>
        <dbReference type="ARBA" id="ARBA00023209"/>
    </source>
</evidence>
<keyword evidence="6" id="KW-0443">Lipid metabolism</keyword>
<keyword evidence="2" id="KW-0444">Lipid biosynthesis</keyword>
<evidence type="ECO:0000256" key="6">
    <source>
        <dbReference type="ARBA" id="ARBA00023098"/>
    </source>
</evidence>
<proteinExistence type="inferred from homology"/>
<keyword evidence="3" id="KW-0808">Transferase</keyword>
<evidence type="ECO:0000256" key="3">
    <source>
        <dbReference type="ARBA" id="ARBA00022679"/>
    </source>
</evidence>
<evidence type="ECO:0000256" key="4">
    <source>
        <dbReference type="ARBA" id="ARBA00022692"/>
    </source>
</evidence>
<protein>
    <submittedName>
        <fullName evidence="11">Uncharacterized protein</fullName>
    </submittedName>
</protein>
<feature type="transmembrane region" description="Helical" evidence="10">
    <location>
        <begin position="117"/>
        <end position="146"/>
    </location>
</feature>
<dbReference type="AlphaFoldDB" id="X1P5D7"/>
<feature type="transmembrane region" description="Helical" evidence="10">
    <location>
        <begin position="6"/>
        <end position="28"/>
    </location>
</feature>
<dbReference type="GO" id="GO:0008654">
    <property type="term" value="P:phospholipid biosynthetic process"/>
    <property type="evidence" value="ECO:0007669"/>
    <property type="project" value="UniProtKB-KW"/>
</dbReference>
<dbReference type="GO" id="GO:0005886">
    <property type="term" value="C:plasma membrane"/>
    <property type="evidence" value="ECO:0007669"/>
    <property type="project" value="InterPro"/>
</dbReference>
<feature type="transmembrane region" description="Helical" evidence="10">
    <location>
        <begin position="59"/>
        <end position="80"/>
    </location>
</feature>
<dbReference type="GO" id="GO:0043772">
    <property type="term" value="F:acyl-phosphate glycerol-3-phosphate acyltransferase activity"/>
    <property type="evidence" value="ECO:0007669"/>
    <property type="project" value="InterPro"/>
</dbReference>
<gene>
    <name evidence="11" type="ORF">S06H3_52725</name>
</gene>
<dbReference type="HAMAP" id="MF_01043">
    <property type="entry name" value="PlsY"/>
    <property type="match status" value="1"/>
</dbReference>
<dbReference type="InterPro" id="IPR003811">
    <property type="entry name" value="G3P_acylTferase_PlsY"/>
</dbReference>
<keyword evidence="7 10" id="KW-0472">Membrane</keyword>